<protein>
    <submittedName>
        <fullName evidence="1">Uncharacterized protein</fullName>
    </submittedName>
</protein>
<reference evidence="1" key="1">
    <citation type="submission" date="2021-01" db="EMBL/GenBank/DDBJ databases">
        <authorList>
            <person name="Corre E."/>
            <person name="Pelletier E."/>
            <person name="Niang G."/>
            <person name="Scheremetjew M."/>
            <person name="Finn R."/>
            <person name="Kale V."/>
            <person name="Holt S."/>
            <person name="Cochrane G."/>
            <person name="Meng A."/>
            <person name="Brown T."/>
            <person name="Cohen L."/>
        </authorList>
    </citation>
    <scope>NUCLEOTIDE SEQUENCE</scope>
    <source>
        <strain evidence="1">CCMP1756</strain>
    </source>
</reference>
<proteinExistence type="predicted"/>
<organism evidence="1">
    <name type="scientific">Pelagomonas calceolata</name>
    <dbReference type="NCBI Taxonomy" id="35677"/>
    <lineage>
        <taxon>Eukaryota</taxon>
        <taxon>Sar</taxon>
        <taxon>Stramenopiles</taxon>
        <taxon>Ochrophyta</taxon>
        <taxon>Pelagophyceae</taxon>
        <taxon>Pelagomonadales</taxon>
        <taxon>Pelagomonadaceae</taxon>
        <taxon>Pelagomonas</taxon>
    </lineage>
</organism>
<accession>A0A7S3ZTP3</accession>
<dbReference type="EMBL" id="HBIW01010386">
    <property type="protein sequence ID" value="CAE0693422.1"/>
    <property type="molecule type" value="Transcribed_RNA"/>
</dbReference>
<gene>
    <name evidence="1" type="ORF">PCAL00307_LOCUS8858</name>
</gene>
<sequence length="128" mass="14588">MFHKPHVKFHKMKQSKNLTEAKWRLGLKICEGRRAYGHAPAFSFTAQRVVAGISCGEQTWDAWPREDRFLEPVPYANLLSAAEHFCSPTWPFSNNLEGAEVLPGSLFIHHRRLEHETAHAHDKNGKSG</sequence>
<name>A0A7S3ZTP3_9STRA</name>
<dbReference type="AlphaFoldDB" id="A0A7S3ZTP3"/>
<evidence type="ECO:0000313" key="1">
    <source>
        <dbReference type="EMBL" id="CAE0693422.1"/>
    </source>
</evidence>